<dbReference type="PANTHER" id="PTHR43210">
    <property type="entry name" value="DETHIOBIOTIN SYNTHETASE"/>
    <property type="match status" value="1"/>
</dbReference>
<keyword evidence="1" id="KW-0547">Nucleotide-binding</keyword>
<gene>
    <name evidence="1" type="primary">bioD</name>
    <name evidence="3" type="ORF">SAMN05216285_0751</name>
</gene>
<evidence type="ECO:0000256" key="1">
    <source>
        <dbReference type="HAMAP-Rule" id="MF_00336"/>
    </source>
</evidence>
<evidence type="ECO:0000313" key="4">
    <source>
        <dbReference type="Proteomes" id="UP000183275"/>
    </source>
</evidence>
<dbReference type="Proteomes" id="UP000183275">
    <property type="component" value="Unassembled WGS sequence"/>
</dbReference>
<dbReference type="OrthoDB" id="201569at2157"/>
<feature type="binding site" evidence="1">
    <location>
        <position position="51"/>
    </location>
    <ligand>
        <name>Mg(2+)</name>
        <dbReference type="ChEBI" id="CHEBI:18420"/>
    </ligand>
</feature>
<keyword evidence="1" id="KW-0093">Biotin biosynthesis</keyword>
<dbReference type="EC" id="6.3.3.3" evidence="1"/>
<feature type="region of interest" description="Disordered" evidence="2">
    <location>
        <begin position="196"/>
        <end position="231"/>
    </location>
</feature>
<comment type="subcellular location">
    <subcellularLocation>
        <location evidence="1">Cytoplasm</location>
    </subcellularLocation>
</comment>
<feature type="binding site" evidence="1">
    <location>
        <position position="19"/>
    </location>
    <ligand>
        <name>Mg(2+)</name>
        <dbReference type="ChEBI" id="CHEBI:18420"/>
    </ligand>
</feature>
<keyword evidence="1" id="KW-0067">ATP-binding</keyword>
<dbReference type="HAMAP" id="MF_00336">
    <property type="entry name" value="BioD"/>
    <property type="match status" value="1"/>
</dbReference>
<dbReference type="Gene3D" id="3.40.50.300">
    <property type="entry name" value="P-loop containing nucleotide triphosphate hydrolases"/>
    <property type="match status" value="1"/>
</dbReference>
<dbReference type="GO" id="GO:0005524">
    <property type="term" value="F:ATP binding"/>
    <property type="evidence" value="ECO:0007669"/>
    <property type="project" value="UniProtKB-UniRule"/>
</dbReference>
<comment type="subunit">
    <text evidence="1">Homodimer.</text>
</comment>
<comment type="pathway">
    <text evidence="1">Cofactor biosynthesis; biotin biosynthesis; biotin from 7,8-diaminononanoate: step 1/2.</text>
</comment>
<name>A0A1I0MD64_9EURY</name>
<dbReference type="AlphaFoldDB" id="A0A1I0MD64"/>
<dbReference type="CDD" id="cd03109">
    <property type="entry name" value="DTBS"/>
    <property type="match status" value="1"/>
</dbReference>
<comment type="function">
    <text evidence="1">Catalyzes a mechanistically unusual reaction, the ATP-dependent insertion of CO2 between the N7 and N8 nitrogen atoms of 7,8-diaminopelargonic acid (DAPA, also called 7,8-diammoniononanoate) to form a ureido ring.</text>
</comment>
<dbReference type="Pfam" id="PF13500">
    <property type="entry name" value="AAA_26"/>
    <property type="match status" value="1"/>
</dbReference>
<dbReference type="NCBIfam" id="TIGR00347">
    <property type="entry name" value="bioD"/>
    <property type="match status" value="1"/>
</dbReference>
<accession>A0A1I0MD64</accession>
<feature type="binding site" evidence="1">
    <location>
        <position position="110"/>
    </location>
    <ligand>
        <name>Mg(2+)</name>
        <dbReference type="ChEBI" id="CHEBI:18420"/>
    </ligand>
</feature>
<dbReference type="GO" id="GO:0005829">
    <property type="term" value="C:cytosol"/>
    <property type="evidence" value="ECO:0007669"/>
    <property type="project" value="TreeGrafter"/>
</dbReference>
<dbReference type="EMBL" id="FOIS01000001">
    <property type="protein sequence ID" value="SEV85666.1"/>
    <property type="molecule type" value="Genomic_DNA"/>
</dbReference>
<dbReference type="InterPro" id="IPR004472">
    <property type="entry name" value="DTB_synth_BioD"/>
</dbReference>
<dbReference type="PANTHER" id="PTHR43210:SF5">
    <property type="entry name" value="DETHIOBIOTIN SYNTHETASE"/>
    <property type="match status" value="1"/>
</dbReference>
<comment type="similarity">
    <text evidence="1">Belongs to the dethiobiotin synthetase family.</text>
</comment>
<proteinExistence type="inferred from homology"/>
<comment type="cofactor">
    <cofactor evidence="1">
        <name>Mg(2+)</name>
        <dbReference type="ChEBI" id="CHEBI:18420"/>
    </cofactor>
</comment>
<comment type="catalytic activity">
    <reaction evidence="1">
        <text>(7R,8S)-7,8-diammoniononanoate + CO2 + ATP = (4R,5S)-dethiobiotin + ADP + phosphate + 3 H(+)</text>
        <dbReference type="Rhea" id="RHEA:15805"/>
        <dbReference type="ChEBI" id="CHEBI:15378"/>
        <dbReference type="ChEBI" id="CHEBI:16526"/>
        <dbReference type="ChEBI" id="CHEBI:30616"/>
        <dbReference type="ChEBI" id="CHEBI:43474"/>
        <dbReference type="ChEBI" id="CHEBI:149469"/>
        <dbReference type="ChEBI" id="CHEBI:149473"/>
        <dbReference type="ChEBI" id="CHEBI:456216"/>
        <dbReference type="EC" id="6.3.3.3"/>
    </reaction>
</comment>
<feature type="binding site" evidence="1">
    <location>
        <begin position="170"/>
        <end position="171"/>
    </location>
    <ligand>
        <name>ATP</name>
        <dbReference type="ChEBI" id="CHEBI:30616"/>
    </ligand>
</feature>
<evidence type="ECO:0000313" key="3">
    <source>
        <dbReference type="EMBL" id="SEV85666.1"/>
    </source>
</evidence>
<keyword evidence="1" id="KW-0963">Cytoplasm</keyword>
<keyword evidence="4" id="KW-1185">Reference proteome</keyword>
<sequence length="246" mass="25668">MTATRPIAVVGTGTGVGKTVVTAGLTRLLREAGYEARAIKPAQTGHPLDDDAAFVAAACDDPDAATCPHYLEPALAPRVAAEVTDEPLEYAAIRTACEREIATTPVPIVEGIGGLRVPLADDREVIDLVADLGAAAVVVTRSGLGTLNHTALSIDALEARGIDVVGIVCNEYAGETTAERTNPAELERMTGYAVETVPPLAGDGDEEGTENGTGEREREDDPRELATGVCQALSPAFRDRLPIEND</sequence>
<feature type="binding site" evidence="1">
    <location>
        <position position="44"/>
    </location>
    <ligand>
        <name>substrate</name>
    </ligand>
</feature>
<feature type="binding site" evidence="1">
    <location>
        <begin position="110"/>
        <end position="113"/>
    </location>
    <ligand>
        <name>ATP</name>
        <dbReference type="ChEBI" id="CHEBI:30616"/>
    </ligand>
</feature>
<dbReference type="UniPathway" id="UPA00078">
    <property type="reaction ID" value="UER00161"/>
</dbReference>
<keyword evidence="1" id="KW-0460">Magnesium</keyword>
<dbReference type="InterPro" id="IPR027417">
    <property type="entry name" value="P-loop_NTPase"/>
</dbReference>
<keyword evidence="1" id="KW-0436">Ligase</keyword>
<dbReference type="GO" id="GO:0009102">
    <property type="term" value="P:biotin biosynthetic process"/>
    <property type="evidence" value="ECO:0007669"/>
    <property type="project" value="UniProtKB-UniRule"/>
</dbReference>
<dbReference type="STRING" id="1202768.SAMN05216285_0751"/>
<protein>
    <recommendedName>
        <fullName evidence="1">ATP-dependent dethiobiotin synthetase BioD</fullName>
        <ecNumber evidence="1">6.3.3.3</ecNumber>
    </recommendedName>
    <alternativeName>
        <fullName evidence="1">DTB synthetase</fullName>
        <shortName evidence="1">DTBS</shortName>
    </alternativeName>
    <alternativeName>
        <fullName evidence="1">Dethiobiotin synthase</fullName>
    </alternativeName>
</protein>
<dbReference type="RefSeq" id="WP_049989270.1">
    <property type="nucleotide sequence ID" value="NZ_FOIS01000001.1"/>
</dbReference>
<dbReference type="eggNOG" id="arCOG00100">
    <property type="taxonomic scope" value="Archaea"/>
</dbReference>
<feature type="binding site" evidence="1">
    <location>
        <position position="51"/>
    </location>
    <ligand>
        <name>ATP</name>
        <dbReference type="ChEBI" id="CHEBI:30616"/>
    </ligand>
</feature>
<evidence type="ECO:0000256" key="2">
    <source>
        <dbReference type="SAM" id="MobiDB-lite"/>
    </source>
</evidence>
<dbReference type="SUPFAM" id="SSF52540">
    <property type="entry name" value="P-loop containing nucleoside triphosphate hydrolases"/>
    <property type="match status" value="1"/>
</dbReference>
<keyword evidence="1" id="KW-0479">Metal-binding</keyword>
<reference evidence="4" key="1">
    <citation type="submission" date="2016-10" db="EMBL/GenBank/DDBJ databases">
        <authorList>
            <person name="Varghese N."/>
        </authorList>
    </citation>
    <scope>NUCLEOTIDE SEQUENCE [LARGE SCALE GENOMIC DNA]</scope>
    <source>
        <strain evidence="4">CGMCC 1.12284</strain>
    </source>
</reference>
<feature type="active site" evidence="1">
    <location>
        <position position="40"/>
    </location>
</feature>
<comment type="caution">
    <text evidence="1">Lacks conserved residue(s) required for the propagation of feature annotation.</text>
</comment>
<feature type="binding site" evidence="1">
    <location>
        <begin position="15"/>
        <end position="20"/>
    </location>
    <ligand>
        <name>ATP</name>
        <dbReference type="ChEBI" id="CHEBI:30616"/>
    </ligand>
</feature>
<dbReference type="GO" id="GO:0004141">
    <property type="term" value="F:dethiobiotin synthase activity"/>
    <property type="evidence" value="ECO:0007669"/>
    <property type="project" value="UniProtKB-UniRule"/>
</dbReference>
<dbReference type="GO" id="GO:0000287">
    <property type="term" value="F:magnesium ion binding"/>
    <property type="evidence" value="ECO:0007669"/>
    <property type="project" value="UniProtKB-UniRule"/>
</dbReference>
<feature type="compositionally biased region" description="Basic and acidic residues" evidence="2">
    <location>
        <begin position="213"/>
        <end position="224"/>
    </location>
</feature>
<organism evidence="3 4">
    <name type="scientific">Natrinema salifodinae</name>
    <dbReference type="NCBI Taxonomy" id="1202768"/>
    <lineage>
        <taxon>Archaea</taxon>
        <taxon>Methanobacteriati</taxon>
        <taxon>Methanobacteriota</taxon>
        <taxon>Stenosarchaea group</taxon>
        <taxon>Halobacteria</taxon>
        <taxon>Halobacteriales</taxon>
        <taxon>Natrialbaceae</taxon>
        <taxon>Natrinema</taxon>
    </lineage>
</organism>